<organism evidence="2 3">
    <name type="scientific">Vitrella brassicaformis (strain CCMP3155)</name>
    <dbReference type="NCBI Taxonomy" id="1169540"/>
    <lineage>
        <taxon>Eukaryota</taxon>
        <taxon>Sar</taxon>
        <taxon>Alveolata</taxon>
        <taxon>Colpodellida</taxon>
        <taxon>Vitrellaceae</taxon>
        <taxon>Vitrella</taxon>
    </lineage>
</organism>
<reference evidence="2 3" key="1">
    <citation type="submission" date="2014-11" db="EMBL/GenBank/DDBJ databases">
        <authorList>
            <person name="Zhu J."/>
            <person name="Qi W."/>
            <person name="Song R."/>
        </authorList>
    </citation>
    <scope>NUCLEOTIDE SEQUENCE [LARGE SCALE GENOMIC DNA]</scope>
</reference>
<keyword evidence="3" id="KW-1185">Reference proteome</keyword>
<evidence type="ECO:0000313" key="3">
    <source>
        <dbReference type="Proteomes" id="UP000041254"/>
    </source>
</evidence>
<dbReference type="AlphaFoldDB" id="A0A0G4EMK4"/>
<dbReference type="InParanoid" id="A0A0G4EMK4"/>
<proteinExistence type="predicted"/>
<dbReference type="Proteomes" id="UP000041254">
    <property type="component" value="Unassembled WGS sequence"/>
</dbReference>
<evidence type="ECO:0000313" key="2">
    <source>
        <dbReference type="EMBL" id="CEL98209.1"/>
    </source>
</evidence>
<accession>A0A0G4EMK4</accession>
<evidence type="ECO:0000256" key="1">
    <source>
        <dbReference type="SAM" id="Coils"/>
    </source>
</evidence>
<sequence length="308" mass="35376">MQRLDAEQKKAKRVMLRIQKRTSKAAFKIQELKHELSHHEKENLKRAADLRDKQWLLENAIPHQKRLRNIEVYPASPLPFEHVDPALVESHVNQMQKQAQDSVAQAAMALALHNDETSASEQRVKAEQDTLKKELDDMEAYKARLEAAKKHIEDEYLAGLTEQLEAQNEEHEEVLNSKEAADIIATSKGFSGLFNVRVSEDLELPDCYTFIEKLDEIDLDEIEGDKARRKAEEKKKKRLKRITDNLGKECNIDKGDCGSSALECVETPVTRLEWEFDQEKRLASFRKAVKQLRHKGKCCLPSLPSTQL</sequence>
<dbReference type="EMBL" id="CDMY01000265">
    <property type="protein sequence ID" value="CEL98209.1"/>
    <property type="molecule type" value="Genomic_DNA"/>
</dbReference>
<feature type="coiled-coil region" evidence="1">
    <location>
        <begin position="124"/>
        <end position="181"/>
    </location>
</feature>
<gene>
    <name evidence="2" type="ORF">Vbra_7858</name>
</gene>
<name>A0A0G4EMK4_VITBC</name>
<protein>
    <submittedName>
        <fullName evidence="2">Uncharacterized protein</fullName>
    </submittedName>
</protein>
<keyword evidence="1" id="KW-0175">Coiled coil</keyword>
<dbReference type="VEuPathDB" id="CryptoDB:Vbra_7858"/>